<dbReference type="HOGENOM" id="CLU_2397007_0_0_7"/>
<dbReference type="EMBL" id="CP000482">
    <property type="protein sequence ID" value="ABL00710.1"/>
    <property type="molecule type" value="Genomic_DNA"/>
</dbReference>
<accession>A1ATN9</accession>
<dbReference type="KEGG" id="ppd:Ppro_3116"/>
<dbReference type="AlphaFoldDB" id="A1ATN9"/>
<reference evidence="1 2" key="1">
    <citation type="submission" date="2006-10" db="EMBL/GenBank/DDBJ databases">
        <title>Complete sequence of chromosome of Pelobacter propionicus DSM 2379.</title>
        <authorList>
            <consortium name="US DOE Joint Genome Institute"/>
            <person name="Copeland A."/>
            <person name="Lucas S."/>
            <person name="Lapidus A."/>
            <person name="Barry K."/>
            <person name="Detter J.C."/>
            <person name="Glavina del Rio T."/>
            <person name="Hammon N."/>
            <person name="Israni S."/>
            <person name="Dalin E."/>
            <person name="Tice H."/>
            <person name="Pitluck S."/>
            <person name="Saunders E."/>
            <person name="Brettin T."/>
            <person name="Bruce D."/>
            <person name="Han C."/>
            <person name="Tapia R."/>
            <person name="Schmutz J."/>
            <person name="Larimer F."/>
            <person name="Land M."/>
            <person name="Hauser L."/>
            <person name="Kyrpides N."/>
            <person name="Kim E."/>
            <person name="Lovley D."/>
            <person name="Richardson P."/>
        </authorList>
    </citation>
    <scope>NUCLEOTIDE SEQUENCE [LARGE SCALE GENOMIC DNA]</scope>
    <source>
        <strain evidence="2">DSM 2379 / NBRC 103807 / OttBd1</strain>
    </source>
</reference>
<evidence type="ECO:0000313" key="1">
    <source>
        <dbReference type="EMBL" id="ABL00710.1"/>
    </source>
</evidence>
<dbReference type="STRING" id="338966.Ppro_3116"/>
<keyword evidence="2" id="KW-1185">Reference proteome</keyword>
<sequence>MAFLTSRRVLDDLGLWLESESALKASKTVHQGQSPEEVAAVLGEPEKKVILDSKTSVHLQRHEADLQGRQTGGPGVICGAVYQAGQCAFLNCC</sequence>
<evidence type="ECO:0000313" key="2">
    <source>
        <dbReference type="Proteomes" id="UP000006732"/>
    </source>
</evidence>
<protein>
    <submittedName>
        <fullName evidence="1">Uncharacterized protein</fullName>
    </submittedName>
</protein>
<dbReference type="RefSeq" id="WP_011736942.1">
    <property type="nucleotide sequence ID" value="NC_008609.1"/>
</dbReference>
<name>A1ATN9_PELPD</name>
<organism evidence="1 2">
    <name type="scientific">Pelobacter propionicus (strain DSM 2379 / NBRC 103807 / OttBd1)</name>
    <dbReference type="NCBI Taxonomy" id="338966"/>
    <lineage>
        <taxon>Bacteria</taxon>
        <taxon>Pseudomonadati</taxon>
        <taxon>Thermodesulfobacteriota</taxon>
        <taxon>Desulfuromonadia</taxon>
        <taxon>Desulfuromonadales</taxon>
        <taxon>Desulfuromonadaceae</taxon>
        <taxon>Pelobacter</taxon>
    </lineage>
</organism>
<dbReference type="Proteomes" id="UP000006732">
    <property type="component" value="Chromosome"/>
</dbReference>
<gene>
    <name evidence="1" type="ordered locus">Ppro_3116</name>
</gene>
<proteinExistence type="predicted"/>